<dbReference type="PANTHER" id="PTHR47290:SF7">
    <property type="entry name" value="RING FINGER PROTEIN"/>
    <property type="match status" value="1"/>
</dbReference>
<name>R0IHG3_9BRAS</name>
<dbReference type="InterPro" id="IPR044171">
    <property type="entry name" value="LAX2-like"/>
</dbReference>
<protein>
    <submittedName>
        <fullName evidence="1">Uncharacterized protein</fullName>
    </submittedName>
</protein>
<keyword evidence="2" id="KW-1185">Reference proteome</keyword>
<evidence type="ECO:0000313" key="1">
    <source>
        <dbReference type="EMBL" id="EOA37845.1"/>
    </source>
</evidence>
<dbReference type="EMBL" id="KB870805">
    <property type="protein sequence ID" value="EOA37845.1"/>
    <property type="molecule type" value="Genomic_DNA"/>
</dbReference>
<accession>R0IHG3</accession>
<dbReference type="STRING" id="81985.R0IHG3"/>
<gene>
    <name evidence="1" type="ORF">CARUB_v10012026mg</name>
</gene>
<dbReference type="PANTHER" id="PTHR47290">
    <property type="entry name" value="RING FINGER PROTEIN"/>
    <property type="match status" value="1"/>
</dbReference>
<evidence type="ECO:0000313" key="2">
    <source>
        <dbReference type="Proteomes" id="UP000029121"/>
    </source>
</evidence>
<sequence length="80" mass="8985">MDIDVTLNSNFDLFDGEQVEVRCRGQQLSPLLTMQHVRDTIWIPKSSSSSSSSSPSFTLLRDSSTTDHIMILHYGRTALI</sequence>
<reference evidence="2" key="1">
    <citation type="journal article" date="2013" name="Nat. Genet.">
        <title>The Capsella rubella genome and the genomic consequences of rapid mating system evolution.</title>
        <authorList>
            <person name="Slotte T."/>
            <person name="Hazzouri K.M."/>
            <person name="Agren J.A."/>
            <person name="Koenig D."/>
            <person name="Maumus F."/>
            <person name="Guo Y.L."/>
            <person name="Steige K."/>
            <person name="Platts A.E."/>
            <person name="Escobar J.S."/>
            <person name="Newman L.K."/>
            <person name="Wang W."/>
            <person name="Mandakova T."/>
            <person name="Vello E."/>
            <person name="Smith L.M."/>
            <person name="Henz S.R."/>
            <person name="Steffen J."/>
            <person name="Takuno S."/>
            <person name="Brandvain Y."/>
            <person name="Coop G."/>
            <person name="Andolfatto P."/>
            <person name="Hu T.T."/>
            <person name="Blanchette M."/>
            <person name="Clark R.M."/>
            <person name="Quesneville H."/>
            <person name="Nordborg M."/>
            <person name="Gaut B.S."/>
            <person name="Lysak M.A."/>
            <person name="Jenkins J."/>
            <person name="Grimwood J."/>
            <person name="Chapman J."/>
            <person name="Prochnik S."/>
            <person name="Shu S."/>
            <person name="Rokhsar D."/>
            <person name="Schmutz J."/>
            <person name="Weigel D."/>
            <person name="Wright S.I."/>
        </authorList>
    </citation>
    <scope>NUCLEOTIDE SEQUENCE [LARGE SCALE GENOMIC DNA]</scope>
    <source>
        <strain evidence="2">cv. Monte Gargano</strain>
    </source>
</reference>
<dbReference type="AlphaFoldDB" id="R0IHG3"/>
<dbReference type="Proteomes" id="UP000029121">
    <property type="component" value="Unassembled WGS sequence"/>
</dbReference>
<organism evidence="1 2">
    <name type="scientific">Capsella rubella</name>
    <dbReference type="NCBI Taxonomy" id="81985"/>
    <lineage>
        <taxon>Eukaryota</taxon>
        <taxon>Viridiplantae</taxon>
        <taxon>Streptophyta</taxon>
        <taxon>Embryophyta</taxon>
        <taxon>Tracheophyta</taxon>
        <taxon>Spermatophyta</taxon>
        <taxon>Magnoliopsida</taxon>
        <taxon>eudicotyledons</taxon>
        <taxon>Gunneridae</taxon>
        <taxon>Pentapetalae</taxon>
        <taxon>rosids</taxon>
        <taxon>malvids</taxon>
        <taxon>Brassicales</taxon>
        <taxon>Brassicaceae</taxon>
        <taxon>Camelineae</taxon>
        <taxon>Capsella</taxon>
    </lineage>
</organism>
<proteinExistence type="predicted"/>